<dbReference type="AlphaFoldDB" id="A0A0S4QHZ0"/>
<keyword evidence="1" id="KW-0378">Hydrolase</keyword>
<dbReference type="RefSeq" id="WP_091272690.1">
    <property type="nucleotide sequence ID" value="NZ_FAOZ01000003.1"/>
</dbReference>
<feature type="domain" description="Isochorismatase-like" evidence="2">
    <location>
        <begin position="14"/>
        <end position="200"/>
    </location>
</feature>
<dbReference type="Pfam" id="PF00857">
    <property type="entry name" value="Isochorismatase"/>
    <property type="match status" value="1"/>
</dbReference>
<name>A0A0S4QHZ0_9ACTN</name>
<dbReference type="SUPFAM" id="SSF52499">
    <property type="entry name" value="Isochorismatase-like hydrolases"/>
    <property type="match status" value="1"/>
</dbReference>
<sequence length="207" mass="21129">MPVDLAELLRPAHTVLLTQECQNGVVGAQSSLPALAAAARDSGMLANVGRLAAAARAAGAGVLHAIAARRPDGRGASHNARLFAAVERAPVQQLLGTPAVEVVDEIGRAPSDLVSTRLAGLSPIAGTDADALLRNLGARTLVIVGVSANIAIPNAVFDAVNLGYQVVLPRDAICGVPTDYADVLIANTLSLVATITTTDEILGIWQP</sequence>
<proteinExistence type="predicted"/>
<dbReference type="InterPro" id="IPR036380">
    <property type="entry name" value="Isochorismatase-like_sf"/>
</dbReference>
<evidence type="ECO:0000256" key="1">
    <source>
        <dbReference type="ARBA" id="ARBA00022801"/>
    </source>
</evidence>
<dbReference type="EMBL" id="FAOZ01000003">
    <property type="protein sequence ID" value="CUU54830.1"/>
    <property type="molecule type" value="Genomic_DNA"/>
</dbReference>
<dbReference type="Gene3D" id="3.40.50.850">
    <property type="entry name" value="Isochorismatase-like"/>
    <property type="match status" value="1"/>
</dbReference>
<dbReference type="InterPro" id="IPR000868">
    <property type="entry name" value="Isochorismatase-like_dom"/>
</dbReference>
<evidence type="ECO:0000313" key="3">
    <source>
        <dbReference type="EMBL" id="CUU54830.1"/>
    </source>
</evidence>
<protein>
    <submittedName>
        <fullName evidence="3">Nicotinamidase-related amidase</fullName>
    </submittedName>
</protein>
<gene>
    <name evidence="3" type="ORF">Ga0074812_103320</name>
</gene>
<reference evidence="4" key="1">
    <citation type="submission" date="2015-11" db="EMBL/GenBank/DDBJ databases">
        <authorList>
            <person name="Varghese N."/>
        </authorList>
    </citation>
    <scope>NUCLEOTIDE SEQUENCE [LARGE SCALE GENOMIC DNA]</scope>
    <source>
        <strain evidence="4">DSM 45899</strain>
    </source>
</reference>
<keyword evidence="4" id="KW-1185">Reference proteome</keyword>
<accession>A0A0S4QHZ0</accession>
<dbReference type="InterPro" id="IPR050272">
    <property type="entry name" value="Isochorismatase-like_hydrls"/>
</dbReference>
<dbReference type="GO" id="GO:0016787">
    <property type="term" value="F:hydrolase activity"/>
    <property type="evidence" value="ECO:0007669"/>
    <property type="project" value="UniProtKB-KW"/>
</dbReference>
<dbReference type="PANTHER" id="PTHR43540">
    <property type="entry name" value="PEROXYUREIDOACRYLATE/UREIDOACRYLATE AMIDOHYDROLASE-RELATED"/>
    <property type="match status" value="1"/>
</dbReference>
<dbReference type="Proteomes" id="UP000198802">
    <property type="component" value="Unassembled WGS sequence"/>
</dbReference>
<evidence type="ECO:0000313" key="4">
    <source>
        <dbReference type="Proteomes" id="UP000198802"/>
    </source>
</evidence>
<evidence type="ECO:0000259" key="2">
    <source>
        <dbReference type="Pfam" id="PF00857"/>
    </source>
</evidence>
<organism evidence="3 4">
    <name type="scientific">Parafrankia irregularis</name>
    <dbReference type="NCBI Taxonomy" id="795642"/>
    <lineage>
        <taxon>Bacteria</taxon>
        <taxon>Bacillati</taxon>
        <taxon>Actinomycetota</taxon>
        <taxon>Actinomycetes</taxon>
        <taxon>Frankiales</taxon>
        <taxon>Frankiaceae</taxon>
        <taxon>Parafrankia</taxon>
    </lineage>
</organism>